<dbReference type="AlphaFoldDB" id="A0ABD3M5R8"/>
<evidence type="ECO:0000256" key="2">
    <source>
        <dbReference type="SAM" id="Phobius"/>
    </source>
</evidence>
<feature type="compositionally biased region" description="Basic and acidic residues" evidence="1">
    <location>
        <begin position="199"/>
        <end position="209"/>
    </location>
</feature>
<keyword evidence="2" id="KW-0472">Membrane</keyword>
<evidence type="ECO:0000256" key="1">
    <source>
        <dbReference type="SAM" id="MobiDB-lite"/>
    </source>
</evidence>
<feature type="region of interest" description="Disordered" evidence="1">
    <location>
        <begin position="184"/>
        <end position="230"/>
    </location>
</feature>
<dbReference type="EMBL" id="JALLBG020000241">
    <property type="protein sequence ID" value="KAL3758081.1"/>
    <property type="molecule type" value="Genomic_DNA"/>
</dbReference>
<gene>
    <name evidence="3" type="ORF">ACHAWU_009285</name>
</gene>
<name>A0ABD3M5R8_9STRA</name>
<accession>A0ABD3M5R8</accession>
<keyword evidence="2" id="KW-1133">Transmembrane helix</keyword>
<keyword evidence="2" id="KW-0812">Transmembrane</keyword>
<evidence type="ECO:0000313" key="3">
    <source>
        <dbReference type="EMBL" id="KAL3758081.1"/>
    </source>
</evidence>
<feature type="transmembrane region" description="Helical" evidence="2">
    <location>
        <begin position="22"/>
        <end position="45"/>
    </location>
</feature>
<protein>
    <submittedName>
        <fullName evidence="3">Uncharacterized protein</fullName>
    </submittedName>
</protein>
<organism evidence="3 4">
    <name type="scientific">Discostella pseudostelligera</name>
    <dbReference type="NCBI Taxonomy" id="259834"/>
    <lineage>
        <taxon>Eukaryota</taxon>
        <taxon>Sar</taxon>
        <taxon>Stramenopiles</taxon>
        <taxon>Ochrophyta</taxon>
        <taxon>Bacillariophyta</taxon>
        <taxon>Coscinodiscophyceae</taxon>
        <taxon>Thalassiosirophycidae</taxon>
        <taxon>Stephanodiscales</taxon>
        <taxon>Stephanodiscaceae</taxon>
        <taxon>Discostella</taxon>
    </lineage>
</organism>
<dbReference type="Proteomes" id="UP001530293">
    <property type="component" value="Unassembled WGS sequence"/>
</dbReference>
<reference evidence="3 4" key="1">
    <citation type="submission" date="2024-10" db="EMBL/GenBank/DDBJ databases">
        <title>Updated reference genomes for cyclostephanoid diatoms.</title>
        <authorList>
            <person name="Roberts W.R."/>
            <person name="Alverson A.J."/>
        </authorList>
    </citation>
    <scope>NUCLEOTIDE SEQUENCE [LARGE SCALE GENOMIC DNA]</scope>
    <source>
        <strain evidence="3 4">AJA232-27</strain>
    </source>
</reference>
<proteinExistence type="predicted"/>
<sequence length="365" mass="41571">MAPIAITRGGCGVFVSPPHRPLAVRTILSISSVILLLIVIGDVCFSANKINKYTTDDINELTQTVLRLSQALHDAQIDNERTHHELELVEKGLSDNKIELNWETHHVRSIEESHRLMKESMLDQIHKDQINIIDTTKAASDISARQKQEHEVQLTREHDENIQLRVALAKSIEELDRVRRIQKQQQQQQLNAPIELENEADRSRSERNEMSGNKTSNTKSYERLLRGGSSNYQPGDGIEIIERIRRDDGVTKIALRPGIVADINSDGTYNLVKLEQSNLIKSINRESFRSYSVYTSGTSAFYEHQPKTYIPITIVRFIESSAKPGLEVHGNYLFTYDAEDKEIKVLHEARAMLIHRYAEDGDIDP</sequence>
<feature type="compositionally biased region" description="Polar residues" evidence="1">
    <location>
        <begin position="210"/>
        <end position="219"/>
    </location>
</feature>
<keyword evidence="4" id="KW-1185">Reference proteome</keyword>
<comment type="caution">
    <text evidence="3">The sequence shown here is derived from an EMBL/GenBank/DDBJ whole genome shotgun (WGS) entry which is preliminary data.</text>
</comment>
<evidence type="ECO:0000313" key="4">
    <source>
        <dbReference type="Proteomes" id="UP001530293"/>
    </source>
</evidence>